<dbReference type="InterPro" id="IPR016185">
    <property type="entry name" value="PreATP-grasp_dom_sf"/>
</dbReference>
<dbReference type="Pfam" id="PF02786">
    <property type="entry name" value="CPSase_L_D2"/>
    <property type="match status" value="1"/>
</dbReference>
<dbReference type="PROSITE" id="PS50979">
    <property type="entry name" value="BC"/>
    <property type="match status" value="1"/>
</dbReference>
<dbReference type="InterPro" id="IPR051602">
    <property type="entry name" value="ACC_Biotin_Carboxylase"/>
</dbReference>
<keyword evidence="3" id="KW-0547">Nucleotide-binding</keyword>
<evidence type="ECO:0000256" key="4">
    <source>
        <dbReference type="ARBA" id="ARBA00022840"/>
    </source>
</evidence>
<dbReference type="Gene3D" id="2.40.50.100">
    <property type="match status" value="1"/>
</dbReference>
<dbReference type="InterPro" id="IPR011053">
    <property type="entry name" value="Single_hybrid_motif"/>
</dbReference>
<dbReference type="Gene3D" id="3.40.50.20">
    <property type="match status" value="1"/>
</dbReference>
<evidence type="ECO:0000256" key="1">
    <source>
        <dbReference type="ARBA" id="ARBA00001953"/>
    </source>
</evidence>
<dbReference type="PROSITE" id="PS00188">
    <property type="entry name" value="BIOTIN"/>
    <property type="match status" value="1"/>
</dbReference>
<dbReference type="SMART" id="SM00878">
    <property type="entry name" value="Biotin_carb_C"/>
    <property type="match status" value="1"/>
</dbReference>
<evidence type="ECO:0000256" key="3">
    <source>
        <dbReference type="ARBA" id="ARBA00022741"/>
    </source>
</evidence>
<dbReference type="Pfam" id="PF00289">
    <property type="entry name" value="Biotin_carb_N"/>
    <property type="match status" value="1"/>
</dbReference>
<dbReference type="SUPFAM" id="SSF56059">
    <property type="entry name" value="Glutathione synthetase ATP-binding domain-like"/>
    <property type="match status" value="1"/>
</dbReference>
<name>A0A381NT06_9ZZZZ</name>
<evidence type="ECO:0000259" key="7">
    <source>
        <dbReference type="PROSITE" id="PS50979"/>
    </source>
</evidence>
<dbReference type="GO" id="GO:0046872">
    <property type="term" value="F:metal ion binding"/>
    <property type="evidence" value="ECO:0007669"/>
    <property type="project" value="InterPro"/>
</dbReference>
<dbReference type="Gene3D" id="3.30.1490.20">
    <property type="entry name" value="ATP-grasp fold, A domain"/>
    <property type="match status" value="1"/>
</dbReference>
<protein>
    <recommendedName>
        <fullName evidence="9">Biotin carboxylase</fullName>
    </recommendedName>
</protein>
<dbReference type="PROSITE" id="PS50975">
    <property type="entry name" value="ATP_GRASP"/>
    <property type="match status" value="1"/>
</dbReference>
<evidence type="ECO:0000256" key="2">
    <source>
        <dbReference type="ARBA" id="ARBA00022598"/>
    </source>
</evidence>
<dbReference type="InterPro" id="IPR005481">
    <property type="entry name" value="BC-like_N"/>
</dbReference>
<organism evidence="8">
    <name type="scientific">marine metagenome</name>
    <dbReference type="NCBI Taxonomy" id="408172"/>
    <lineage>
        <taxon>unclassified sequences</taxon>
        <taxon>metagenomes</taxon>
        <taxon>ecological metagenomes</taxon>
    </lineage>
</organism>
<dbReference type="EMBL" id="UINC01000534">
    <property type="protein sequence ID" value="SUZ56988.1"/>
    <property type="molecule type" value="Genomic_DNA"/>
</dbReference>
<reference evidence="8" key="1">
    <citation type="submission" date="2018-05" db="EMBL/GenBank/DDBJ databases">
        <authorList>
            <person name="Lanie J.A."/>
            <person name="Ng W.-L."/>
            <person name="Kazmierczak K.M."/>
            <person name="Andrzejewski T.M."/>
            <person name="Davidsen T.M."/>
            <person name="Wayne K.J."/>
            <person name="Tettelin H."/>
            <person name="Glass J.I."/>
            <person name="Rusch D."/>
            <person name="Podicherti R."/>
            <person name="Tsui H.-C.T."/>
            <person name="Winkler M.E."/>
        </authorList>
    </citation>
    <scope>NUCLEOTIDE SEQUENCE</scope>
</reference>
<evidence type="ECO:0000259" key="6">
    <source>
        <dbReference type="PROSITE" id="PS50975"/>
    </source>
</evidence>
<dbReference type="SUPFAM" id="SSF52440">
    <property type="entry name" value="PreATP-grasp domain"/>
    <property type="match status" value="1"/>
</dbReference>
<dbReference type="GO" id="GO:0016874">
    <property type="term" value="F:ligase activity"/>
    <property type="evidence" value="ECO:0007669"/>
    <property type="project" value="UniProtKB-KW"/>
</dbReference>
<dbReference type="InterPro" id="IPR005479">
    <property type="entry name" value="CPAse_ATP-bd"/>
</dbReference>
<dbReference type="InterPro" id="IPR005482">
    <property type="entry name" value="Biotin_COase_C"/>
</dbReference>
<dbReference type="AlphaFoldDB" id="A0A381NT06"/>
<evidence type="ECO:0000256" key="5">
    <source>
        <dbReference type="ARBA" id="ARBA00023267"/>
    </source>
</evidence>
<dbReference type="PANTHER" id="PTHR48095">
    <property type="entry name" value="PYRUVATE CARBOXYLASE SUBUNIT A"/>
    <property type="match status" value="1"/>
</dbReference>
<dbReference type="InterPro" id="IPR000089">
    <property type="entry name" value="Biotin_lipoyl"/>
</dbReference>
<gene>
    <name evidence="8" type="ORF">METZ01_LOCUS9842</name>
</gene>
<comment type="cofactor">
    <cofactor evidence="1">
        <name>biotin</name>
        <dbReference type="ChEBI" id="CHEBI:57586"/>
    </cofactor>
</comment>
<evidence type="ECO:0008006" key="9">
    <source>
        <dbReference type="Google" id="ProtNLM"/>
    </source>
</evidence>
<dbReference type="InterPro" id="IPR011054">
    <property type="entry name" value="Rudment_hybrid_motif"/>
</dbReference>
<keyword evidence="5" id="KW-0092">Biotin</keyword>
<dbReference type="InterPro" id="IPR013815">
    <property type="entry name" value="ATP_grasp_subdomain_1"/>
</dbReference>
<sequence length="925" mass="104345">MSAITFDPESSWQSSFTFNHVKCLIVCRGPIRLETMNIFKELGATYGMLLSEKDSIIFPQTLAPELRAIRNRRKQVHHVPDYMGATKEERVERIEQVIDICHENGYTHLFAGYGFMAEDAEFVERIETAEISFIGPNSKVIQQAGSKDEAKQLARSLNVSVTPGEDRIDALTLLRKAGKAPDTYFQKIIKNHKLSLPENWQSEELIDQAVTILQASYAKQIDLFTIEELQQETVRQVESIWLENPGKRIRLKHVGGGGGRGQRVVTSVEEIAEAVMSVLIESKAAGEGDNKNFLIELNIENTRHNEIQLLGNGKWCIELGGRDCSLQMHEQKLLEVSLTEEMLEAAAREYESAGKTPQAKVLRSDAKMLSSMCKEAEKFGKALNLDSVSTFECIVEGEKHFFMEVNTRIQVEHRVTEMAYQLQFSNPDNPEDTFVVNSLVAAMLLINCYGEKLSRPKRLPRFVSGVEARLNATNPALKPHAGGVLRAWSAATENEIRDDQGIGISNPDTGLLQPYNLAGAYDSNVALSITSGISRRESFEKLTEILRCMEVRGHDLHLNVDFHYGLLHWLLGNDPMLKPNTRFVSSYLALAGKLKNFCDQINLDLAWKIQRDQVQKNYGSDGLQIYDQKITLILRPLKKLLNKTHLLMGWLSFQKSKNLHSKLSTFQNPVQTLADLYHFLRLEQHSGVPPSEQIWSNDQKLLETASAFYSELKTRFGKTDLSWQELREILSAEKPPAKFKLSKNLKLWEGISAAHKGHQMSMELLQLPSILAKKAGYYDFRGNNTLEVKIPKEFQDPESNAELIAKLAPPPSAKSNEILAWTGGTFYSRETPEAGEYVREGQHVEEGDVLGLLEVMKMFNQIRAEFPGTIRKICIDASTGKIVARSQVLFQIDPDIPPVSETEEELFKRQQEQTISLMQSIIPAN</sequence>
<dbReference type="SUPFAM" id="SSF51230">
    <property type="entry name" value="Single hybrid motif"/>
    <property type="match status" value="1"/>
</dbReference>
<dbReference type="SUPFAM" id="SSF51246">
    <property type="entry name" value="Rudiment single hybrid motif"/>
    <property type="match status" value="1"/>
</dbReference>
<keyword evidence="4" id="KW-0067">ATP-binding</keyword>
<dbReference type="GO" id="GO:0005524">
    <property type="term" value="F:ATP binding"/>
    <property type="evidence" value="ECO:0007669"/>
    <property type="project" value="UniProtKB-KW"/>
</dbReference>
<accession>A0A381NT06</accession>
<dbReference type="InterPro" id="IPR001882">
    <property type="entry name" value="Biotin_BS"/>
</dbReference>
<dbReference type="CDD" id="cd06850">
    <property type="entry name" value="biotinyl_domain"/>
    <property type="match status" value="1"/>
</dbReference>
<keyword evidence="2" id="KW-0436">Ligase</keyword>
<dbReference type="Gene3D" id="3.30.470.20">
    <property type="entry name" value="ATP-grasp fold, B domain"/>
    <property type="match status" value="1"/>
</dbReference>
<dbReference type="Pfam" id="PF00364">
    <property type="entry name" value="Biotin_lipoyl"/>
    <property type="match status" value="1"/>
</dbReference>
<evidence type="ECO:0000313" key="8">
    <source>
        <dbReference type="EMBL" id="SUZ56988.1"/>
    </source>
</evidence>
<dbReference type="PROSITE" id="PS00867">
    <property type="entry name" value="CPSASE_2"/>
    <property type="match status" value="1"/>
</dbReference>
<dbReference type="InterPro" id="IPR011761">
    <property type="entry name" value="ATP-grasp"/>
</dbReference>
<feature type="domain" description="Biotin carboxylation" evidence="7">
    <location>
        <begin position="19"/>
        <end position="591"/>
    </location>
</feature>
<dbReference type="PANTHER" id="PTHR48095:SF4">
    <property type="entry name" value="BIOTIN CARBOXYL CARRIER PROTEIN OF ACETYL-COA CARBOXYLASE"/>
    <property type="match status" value="1"/>
</dbReference>
<dbReference type="InterPro" id="IPR011764">
    <property type="entry name" value="Biotin_carboxylation_dom"/>
</dbReference>
<proteinExistence type="predicted"/>
<feature type="domain" description="ATP-grasp" evidence="6">
    <location>
        <begin position="215"/>
        <end position="435"/>
    </location>
</feature>